<evidence type="ECO:0000313" key="2">
    <source>
        <dbReference type="Proteomes" id="UP000595140"/>
    </source>
</evidence>
<sequence>MIHSHNKEVLEVKKERKKAFLTAPTATPLPPPGFKNFQWVCDLVQLGVLCVMLHSSFCSWIKKLLACMG</sequence>
<dbReference type="Proteomes" id="UP000595140">
    <property type="component" value="Unassembled WGS sequence"/>
</dbReference>
<name>A0A484KU54_9ASTE</name>
<organism evidence="1 2">
    <name type="scientific">Cuscuta campestris</name>
    <dbReference type="NCBI Taxonomy" id="132261"/>
    <lineage>
        <taxon>Eukaryota</taxon>
        <taxon>Viridiplantae</taxon>
        <taxon>Streptophyta</taxon>
        <taxon>Embryophyta</taxon>
        <taxon>Tracheophyta</taxon>
        <taxon>Spermatophyta</taxon>
        <taxon>Magnoliopsida</taxon>
        <taxon>eudicotyledons</taxon>
        <taxon>Gunneridae</taxon>
        <taxon>Pentapetalae</taxon>
        <taxon>asterids</taxon>
        <taxon>lamiids</taxon>
        <taxon>Solanales</taxon>
        <taxon>Convolvulaceae</taxon>
        <taxon>Cuscuteae</taxon>
        <taxon>Cuscuta</taxon>
        <taxon>Cuscuta subgen. Grammica</taxon>
        <taxon>Cuscuta sect. Cleistogrammica</taxon>
    </lineage>
</organism>
<reference evidence="1 2" key="1">
    <citation type="submission" date="2018-04" db="EMBL/GenBank/DDBJ databases">
        <authorList>
            <person name="Vogel A."/>
        </authorList>
    </citation>
    <scope>NUCLEOTIDE SEQUENCE [LARGE SCALE GENOMIC DNA]</scope>
</reference>
<dbReference type="AlphaFoldDB" id="A0A484KU54"/>
<evidence type="ECO:0000313" key="1">
    <source>
        <dbReference type="EMBL" id="VFQ67424.1"/>
    </source>
</evidence>
<accession>A0A484KU54</accession>
<proteinExistence type="predicted"/>
<gene>
    <name evidence="1" type="ORF">CCAM_LOCUS9200</name>
</gene>
<dbReference type="EMBL" id="OOIL02000603">
    <property type="protein sequence ID" value="VFQ67424.1"/>
    <property type="molecule type" value="Genomic_DNA"/>
</dbReference>
<protein>
    <submittedName>
        <fullName evidence="1">Uncharacterized protein</fullName>
    </submittedName>
</protein>
<keyword evidence="2" id="KW-1185">Reference proteome</keyword>